<keyword evidence="6" id="KW-1003">Cell membrane</keyword>
<dbReference type="Proteomes" id="UP001500279">
    <property type="component" value="Unassembled WGS sequence"/>
</dbReference>
<evidence type="ECO:0000313" key="7">
    <source>
        <dbReference type="EMBL" id="GAA0767605.1"/>
    </source>
</evidence>
<comment type="subcellular location">
    <subcellularLocation>
        <location evidence="6">Cell membrane</location>
        <topology evidence="6">Multi-pass membrane protein</topology>
    </subcellularLocation>
    <subcellularLocation>
        <location evidence="1">Membrane</location>
    </subcellularLocation>
</comment>
<evidence type="ECO:0000256" key="1">
    <source>
        <dbReference type="ARBA" id="ARBA00004370"/>
    </source>
</evidence>
<accession>A0ABN1KI64</accession>
<dbReference type="PANTHER" id="PTHR23427">
    <property type="entry name" value="SURFEIT LOCUS PROTEIN"/>
    <property type="match status" value="1"/>
</dbReference>
<organism evidence="7 8">
    <name type="scientific">Ideonella azotifigens</name>
    <dbReference type="NCBI Taxonomy" id="513160"/>
    <lineage>
        <taxon>Bacteria</taxon>
        <taxon>Pseudomonadati</taxon>
        <taxon>Pseudomonadota</taxon>
        <taxon>Betaproteobacteria</taxon>
        <taxon>Burkholderiales</taxon>
        <taxon>Sphaerotilaceae</taxon>
        <taxon>Ideonella</taxon>
    </lineage>
</organism>
<comment type="caution">
    <text evidence="7">The sequence shown here is derived from an EMBL/GenBank/DDBJ whole genome shotgun (WGS) entry which is preliminary data.</text>
</comment>
<reference evidence="7 8" key="1">
    <citation type="journal article" date="2019" name="Int. J. Syst. Evol. Microbiol.">
        <title>The Global Catalogue of Microorganisms (GCM) 10K type strain sequencing project: providing services to taxonomists for standard genome sequencing and annotation.</title>
        <authorList>
            <consortium name="The Broad Institute Genomics Platform"/>
            <consortium name="The Broad Institute Genome Sequencing Center for Infectious Disease"/>
            <person name="Wu L."/>
            <person name="Ma J."/>
        </authorList>
    </citation>
    <scope>NUCLEOTIDE SEQUENCE [LARGE SCALE GENOMIC DNA]</scope>
    <source>
        <strain evidence="7 8">JCM 15503</strain>
    </source>
</reference>
<keyword evidence="4 6" id="KW-1133">Transmembrane helix</keyword>
<evidence type="ECO:0000256" key="4">
    <source>
        <dbReference type="ARBA" id="ARBA00022989"/>
    </source>
</evidence>
<dbReference type="PANTHER" id="PTHR23427:SF2">
    <property type="entry name" value="SURFEIT LOCUS PROTEIN 1"/>
    <property type="match status" value="1"/>
</dbReference>
<evidence type="ECO:0000256" key="6">
    <source>
        <dbReference type="RuleBase" id="RU363076"/>
    </source>
</evidence>
<dbReference type="Pfam" id="PF02104">
    <property type="entry name" value="SURF1"/>
    <property type="match status" value="1"/>
</dbReference>
<comment type="similarity">
    <text evidence="2 6">Belongs to the SURF1 family.</text>
</comment>
<evidence type="ECO:0000256" key="2">
    <source>
        <dbReference type="ARBA" id="ARBA00007165"/>
    </source>
</evidence>
<evidence type="ECO:0000256" key="5">
    <source>
        <dbReference type="ARBA" id="ARBA00023136"/>
    </source>
</evidence>
<proteinExistence type="inferred from homology"/>
<evidence type="ECO:0000313" key="8">
    <source>
        <dbReference type="Proteomes" id="UP001500279"/>
    </source>
</evidence>
<dbReference type="InterPro" id="IPR002994">
    <property type="entry name" value="Surf1/Shy1"/>
</dbReference>
<keyword evidence="8" id="KW-1185">Reference proteome</keyword>
<dbReference type="CDD" id="cd06662">
    <property type="entry name" value="SURF1"/>
    <property type="match status" value="1"/>
</dbReference>
<name>A0ABN1KI64_9BURK</name>
<protein>
    <recommendedName>
        <fullName evidence="6">SURF1-like protein</fullName>
    </recommendedName>
</protein>
<keyword evidence="3 6" id="KW-0812">Transmembrane</keyword>
<comment type="caution">
    <text evidence="6">Lacks conserved residue(s) required for the propagation of feature annotation.</text>
</comment>
<evidence type="ECO:0000256" key="3">
    <source>
        <dbReference type="ARBA" id="ARBA00022692"/>
    </source>
</evidence>
<keyword evidence="5 6" id="KW-0472">Membrane</keyword>
<gene>
    <name evidence="7" type="ORF">GCM10009107_56670</name>
</gene>
<dbReference type="EMBL" id="BAAAEW010000047">
    <property type="protein sequence ID" value="GAA0767605.1"/>
    <property type="molecule type" value="Genomic_DNA"/>
</dbReference>
<sequence>MARMGLWQLDRAKQKLALQAEINEHGQLPALGNDSLARTQLQADEQAYRPITLTGHWVPGATVFLDNRQMQGRPGFFMLTPLRLATGDAVLVQRGWAPRDQRDRTRLPQVPTPDGEVRVTGRVAPWPSRLTQLGEDAPGPIRQNLDREAFAAQQGLSLRPLSVQALAPMALGGVPQDDGLLRDWPQPAVDVAKHYGYAAQWFVFCAMIAGLYVWFQLIRPRRARA</sequence>
<dbReference type="InterPro" id="IPR045214">
    <property type="entry name" value="Surf1/Surf4"/>
</dbReference>
<feature type="transmembrane region" description="Helical" evidence="6">
    <location>
        <begin position="195"/>
        <end position="215"/>
    </location>
</feature>
<dbReference type="PROSITE" id="PS50895">
    <property type="entry name" value="SURF1"/>
    <property type="match status" value="1"/>
</dbReference>